<evidence type="ECO:0000313" key="1">
    <source>
        <dbReference type="EMBL" id="CEK11572.1"/>
    </source>
</evidence>
<dbReference type="InterPro" id="IPR010352">
    <property type="entry name" value="DUF945"/>
</dbReference>
<dbReference type="Proteomes" id="UP000032803">
    <property type="component" value="Chromosome I"/>
</dbReference>
<proteinExistence type="predicted"/>
<gene>
    <name evidence="1" type="ORF">LHA_2566</name>
</gene>
<sequence>MKKWIGFFVVLAVLILVAFYAMGFMIKSTFTKNINSIPDSPFMSVQLEKYRRGFFSSQAVLKLKIHVPAQQVTDKNGAARLDPPVDMNIDLPILIKHGPIICSENGIRFGLGLITTKPETHYQIFINYLNKMIANYSLPSFAIRVNPGPQAGGEYQLNWKGLDTLFKVSTNLNDVEGNLKLYGLDGSGNNTVLKIDNVGHKFKYKRHQNWLWLGQSKFKIPFVLLNQAGQKLFELKDFSFMLDSDAPDDALYFDWDVSMQNLYANAQSYGPGRLKLNIKNLDSAAMANIMQQSSNMLQENGNSDAATAGILAQLPKLLSRGPVMELSELALNLPEGKVLGNFKLSLPNNVNDPNQIVQKMQGEGQFRAPIATVRQLLIASTKSDLDSKNTPATNNQPAVVPGAVANPVSAVTDTQAEAQMQVDKMLQALTSKGFLKVEGSDYVLIFKLENQQLIINGQPFNPNMLQ</sequence>
<name>A0A0A8UWU7_LEGHA</name>
<dbReference type="OrthoDB" id="5651145at2"/>
<dbReference type="KEGG" id="lha:LHA_2566"/>
<protein>
    <submittedName>
        <fullName evidence="1">Uncharacterized protein</fullName>
    </submittedName>
</protein>
<accession>A0A0A8UWU7</accession>
<dbReference type="EMBL" id="LN681225">
    <property type="protein sequence ID" value="CEK11572.1"/>
    <property type="molecule type" value="Genomic_DNA"/>
</dbReference>
<organism evidence="1 2">
    <name type="scientific">Legionella hackeliae</name>
    <dbReference type="NCBI Taxonomy" id="449"/>
    <lineage>
        <taxon>Bacteria</taxon>
        <taxon>Pseudomonadati</taxon>
        <taxon>Pseudomonadota</taxon>
        <taxon>Gammaproteobacteria</taxon>
        <taxon>Legionellales</taxon>
        <taxon>Legionellaceae</taxon>
        <taxon>Legionella</taxon>
    </lineage>
</organism>
<reference evidence="2" key="1">
    <citation type="submission" date="2014-09" db="EMBL/GenBank/DDBJ databases">
        <authorList>
            <person name="Gomez-Valero L."/>
        </authorList>
    </citation>
    <scope>NUCLEOTIDE SEQUENCE [LARGE SCALE GENOMIC DNA]</scope>
    <source>
        <strain evidence="2">ATCC35250</strain>
    </source>
</reference>
<dbReference type="RefSeq" id="WP_045106747.1">
    <property type="nucleotide sequence ID" value="NZ_LN681225.1"/>
</dbReference>
<dbReference type="PATRIC" id="fig|449.7.peg.1048"/>
<dbReference type="HOGENOM" id="CLU_043131_0_0_6"/>
<dbReference type="STRING" id="449.LHA_2566"/>
<dbReference type="AlphaFoldDB" id="A0A0A8UWU7"/>
<keyword evidence="2" id="KW-1185">Reference proteome</keyword>
<evidence type="ECO:0000313" key="2">
    <source>
        <dbReference type="Proteomes" id="UP000032803"/>
    </source>
</evidence>
<dbReference type="Pfam" id="PF06097">
    <property type="entry name" value="DUF945"/>
    <property type="match status" value="1"/>
</dbReference>